<accession>A0ACB7XUI1</accession>
<sequence>MAEKVALYSSFSPKLPISTKKPSSSPVRYILCPKRTRVHHIRVHAQLGGGEGDVKQGEKKKFITKDQEPEEYWQTAGERKGENPMSTPIPYIIIFGMSTPFVILAVAFANGWIKTVSNRVSKYLSGLEERNRAARKETEPRMDDA</sequence>
<evidence type="ECO:0000313" key="2">
    <source>
        <dbReference type="Proteomes" id="UP000828048"/>
    </source>
</evidence>
<comment type="caution">
    <text evidence="1">The sequence shown here is derived from an EMBL/GenBank/DDBJ whole genome shotgun (WGS) entry which is preliminary data.</text>
</comment>
<name>A0ACB7XUI1_9ERIC</name>
<gene>
    <name evidence="1" type="ORF">Vadar_024641</name>
</gene>
<protein>
    <submittedName>
        <fullName evidence="1">Uncharacterized protein</fullName>
    </submittedName>
</protein>
<organism evidence="1 2">
    <name type="scientific">Vaccinium darrowii</name>
    <dbReference type="NCBI Taxonomy" id="229202"/>
    <lineage>
        <taxon>Eukaryota</taxon>
        <taxon>Viridiplantae</taxon>
        <taxon>Streptophyta</taxon>
        <taxon>Embryophyta</taxon>
        <taxon>Tracheophyta</taxon>
        <taxon>Spermatophyta</taxon>
        <taxon>Magnoliopsida</taxon>
        <taxon>eudicotyledons</taxon>
        <taxon>Gunneridae</taxon>
        <taxon>Pentapetalae</taxon>
        <taxon>asterids</taxon>
        <taxon>Ericales</taxon>
        <taxon>Ericaceae</taxon>
        <taxon>Vaccinioideae</taxon>
        <taxon>Vaccinieae</taxon>
        <taxon>Vaccinium</taxon>
    </lineage>
</organism>
<dbReference type="EMBL" id="CM037151">
    <property type="protein sequence ID" value="KAH7844130.1"/>
    <property type="molecule type" value="Genomic_DNA"/>
</dbReference>
<proteinExistence type="predicted"/>
<evidence type="ECO:0000313" key="1">
    <source>
        <dbReference type="EMBL" id="KAH7844130.1"/>
    </source>
</evidence>
<dbReference type="Proteomes" id="UP000828048">
    <property type="component" value="Chromosome 1"/>
</dbReference>
<reference evidence="1 2" key="1">
    <citation type="journal article" date="2021" name="Hortic Res">
        <title>High-quality reference genome and annotation aids understanding of berry development for evergreen blueberry (Vaccinium darrowii).</title>
        <authorList>
            <person name="Yu J."/>
            <person name="Hulse-Kemp A.M."/>
            <person name="Babiker E."/>
            <person name="Staton M."/>
        </authorList>
    </citation>
    <scope>NUCLEOTIDE SEQUENCE [LARGE SCALE GENOMIC DNA]</scope>
    <source>
        <strain evidence="2">cv. NJ 8807/NJ 8810</strain>
        <tissue evidence="1">Young leaf</tissue>
    </source>
</reference>
<keyword evidence="2" id="KW-1185">Reference proteome</keyword>